<reference evidence="1 2" key="1">
    <citation type="submission" date="2014-04" db="EMBL/GenBank/DDBJ databases">
        <authorList>
            <consortium name="DOE Joint Genome Institute"/>
            <person name="Kuo A."/>
            <person name="Kohler A."/>
            <person name="Nagy L.G."/>
            <person name="Floudas D."/>
            <person name="Copeland A."/>
            <person name="Barry K.W."/>
            <person name="Cichocki N."/>
            <person name="Veneault-Fourrey C."/>
            <person name="LaButti K."/>
            <person name="Lindquist E.A."/>
            <person name="Lipzen A."/>
            <person name="Lundell T."/>
            <person name="Morin E."/>
            <person name="Murat C."/>
            <person name="Sun H."/>
            <person name="Tunlid A."/>
            <person name="Henrissat B."/>
            <person name="Grigoriev I.V."/>
            <person name="Hibbett D.S."/>
            <person name="Martin F."/>
            <person name="Nordberg H.P."/>
            <person name="Cantor M.N."/>
            <person name="Hua S.X."/>
        </authorList>
    </citation>
    <scope>NUCLEOTIDE SEQUENCE [LARGE SCALE GENOMIC DNA]</scope>
    <source>
        <strain evidence="1 2">Foug A</strain>
    </source>
</reference>
<dbReference type="AlphaFoldDB" id="A0A0C3D1T1"/>
<protein>
    <submittedName>
        <fullName evidence="1">Uncharacterized protein</fullName>
    </submittedName>
</protein>
<dbReference type="InParanoid" id="A0A0C3D1T1"/>
<dbReference type="EMBL" id="KN822747">
    <property type="protein sequence ID" value="KIM50076.1"/>
    <property type="molecule type" value="Genomic_DNA"/>
</dbReference>
<sequence length="85" mass="9314">MQGCAIPNNDHKLPQKVSAYMCEQFSFKAFPSPVIMEPALPLEFPVDLSIGMNQMVVTLLAAYQNPIQSGIDLTRLVDSLAAMES</sequence>
<dbReference type="OrthoDB" id="2691654at2759"/>
<reference evidence="2" key="2">
    <citation type="submission" date="2015-01" db="EMBL/GenBank/DDBJ databases">
        <title>Evolutionary Origins and Diversification of the Mycorrhizal Mutualists.</title>
        <authorList>
            <consortium name="DOE Joint Genome Institute"/>
            <consortium name="Mycorrhizal Genomics Consortium"/>
            <person name="Kohler A."/>
            <person name="Kuo A."/>
            <person name="Nagy L.G."/>
            <person name="Floudas D."/>
            <person name="Copeland A."/>
            <person name="Barry K.W."/>
            <person name="Cichocki N."/>
            <person name="Veneault-Fourrey C."/>
            <person name="LaButti K."/>
            <person name="Lindquist E.A."/>
            <person name="Lipzen A."/>
            <person name="Lundell T."/>
            <person name="Morin E."/>
            <person name="Murat C."/>
            <person name="Riley R."/>
            <person name="Ohm R."/>
            <person name="Sun H."/>
            <person name="Tunlid A."/>
            <person name="Henrissat B."/>
            <person name="Grigoriev I.V."/>
            <person name="Hibbett D.S."/>
            <person name="Martin F."/>
        </authorList>
    </citation>
    <scope>NUCLEOTIDE SEQUENCE [LARGE SCALE GENOMIC DNA]</scope>
    <source>
        <strain evidence="2">Foug A</strain>
    </source>
</reference>
<dbReference type="Proteomes" id="UP000053989">
    <property type="component" value="Unassembled WGS sequence"/>
</dbReference>
<keyword evidence="2" id="KW-1185">Reference proteome</keyword>
<name>A0A0C3D1T1_9AGAM</name>
<organism evidence="1 2">
    <name type="scientific">Scleroderma citrinum Foug A</name>
    <dbReference type="NCBI Taxonomy" id="1036808"/>
    <lineage>
        <taxon>Eukaryota</taxon>
        <taxon>Fungi</taxon>
        <taxon>Dikarya</taxon>
        <taxon>Basidiomycota</taxon>
        <taxon>Agaricomycotina</taxon>
        <taxon>Agaricomycetes</taxon>
        <taxon>Agaricomycetidae</taxon>
        <taxon>Boletales</taxon>
        <taxon>Sclerodermatineae</taxon>
        <taxon>Sclerodermataceae</taxon>
        <taxon>Scleroderma</taxon>
    </lineage>
</organism>
<evidence type="ECO:0000313" key="2">
    <source>
        <dbReference type="Proteomes" id="UP000053989"/>
    </source>
</evidence>
<dbReference type="HOGENOM" id="CLU_2513972_0_0_1"/>
<gene>
    <name evidence="1" type="ORF">SCLCIDRAFT_34691</name>
</gene>
<evidence type="ECO:0000313" key="1">
    <source>
        <dbReference type="EMBL" id="KIM50076.1"/>
    </source>
</evidence>
<proteinExistence type="predicted"/>
<accession>A0A0C3D1T1</accession>